<dbReference type="InterPro" id="IPR054350">
    <property type="entry name" value="PurT/PurK_preATP-grasp"/>
</dbReference>
<dbReference type="NCBIfam" id="NF004677">
    <property type="entry name" value="PRK06019.1-3"/>
    <property type="match status" value="1"/>
</dbReference>
<dbReference type="Pfam" id="PF22660">
    <property type="entry name" value="RS_preATP-grasp-like"/>
    <property type="match status" value="1"/>
</dbReference>
<reference evidence="8 9" key="1">
    <citation type="submission" date="2019-03" db="EMBL/GenBank/DDBJ databases">
        <title>Genomic Encyclopedia of Type Strains, Phase IV (KMG-IV): sequencing the most valuable type-strain genomes for metagenomic binning, comparative biology and taxonomic classification.</title>
        <authorList>
            <person name="Goeker M."/>
        </authorList>
    </citation>
    <scope>NUCLEOTIDE SEQUENCE [LARGE SCALE GENOMIC DNA]</scope>
    <source>
        <strain evidence="8 9">DSM 103923</strain>
    </source>
</reference>
<dbReference type="GO" id="GO:0034028">
    <property type="term" value="F:5-(carboxyamino)imidazole ribonucleotide synthase activity"/>
    <property type="evidence" value="ECO:0007669"/>
    <property type="project" value="UniProtKB-UniRule"/>
</dbReference>
<dbReference type="NCBIfam" id="TIGR01161">
    <property type="entry name" value="purK"/>
    <property type="match status" value="1"/>
</dbReference>
<dbReference type="NCBIfam" id="NF004675">
    <property type="entry name" value="PRK06019.1-1"/>
    <property type="match status" value="1"/>
</dbReference>
<dbReference type="InterPro" id="IPR003135">
    <property type="entry name" value="ATP-grasp_carboxylate-amine"/>
</dbReference>
<comment type="pathway">
    <text evidence="5 6">Purine metabolism; IMP biosynthesis via de novo pathway; 5-amino-1-(5-phospho-D-ribosyl)imidazole-4-carboxylate from 5-amino-1-(5-phospho-D-ribosyl)imidazole (N5-CAIR route): step 1/2.</text>
</comment>
<comment type="caution">
    <text evidence="8">The sequence shown here is derived from an EMBL/GenBank/DDBJ whole genome shotgun (WGS) entry which is preliminary data.</text>
</comment>
<feature type="binding site" evidence="5">
    <location>
        <begin position="149"/>
        <end position="155"/>
    </location>
    <ligand>
        <name>ATP</name>
        <dbReference type="ChEBI" id="CHEBI:30616"/>
    </ligand>
</feature>
<dbReference type="GO" id="GO:0046872">
    <property type="term" value="F:metal ion binding"/>
    <property type="evidence" value="ECO:0007669"/>
    <property type="project" value="InterPro"/>
</dbReference>
<dbReference type="InterPro" id="IPR011761">
    <property type="entry name" value="ATP-grasp"/>
</dbReference>
<feature type="binding site" evidence="5">
    <location>
        <position position="144"/>
    </location>
    <ligand>
        <name>ATP</name>
        <dbReference type="ChEBI" id="CHEBI:30616"/>
    </ligand>
</feature>
<dbReference type="GO" id="GO:0006189">
    <property type="term" value="P:'de novo' IMP biosynthetic process"/>
    <property type="evidence" value="ECO:0007669"/>
    <property type="project" value="UniProtKB-UniRule"/>
</dbReference>
<dbReference type="GO" id="GO:0005524">
    <property type="term" value="F:ATP binding"/>
    <property type="evidence" value="ECO:0007669"/>
    <property type="project" value="UniProtKB-UniRule"/>
</dbReference>
<proteinExistence type="inferred from homology"/>
<keyword evidence="9" id="KW-1185">Reference proteome</keyword>
<keyword evidence="4 5" id="KW-0067">ATP-binding</keyword>
<dbReference type="NCBIfam" id="NF004676">
    <property type="entry name" value="PRK06019.1-2"/>
    <property type="match status" value="1"/>
</dbReference>
<comment type="catalytic activity">
    <reaction evidence="5 6">
        <text>5-amino-1-(5-phospho-beta-D-ribosyl)imidazole + hydrogencarbonate + ATP = 5-carboxyamino-1-(5-phospho-D-ribosyl)imidazole + ADP + phosphate + 2 H(+)</text>
        <dbReference type="Rhea" id="RHEA:19317"/>
        <dbReference type="ChEBI" id="CHEBI:15378"/>
        <dbReference type="ChEBI" id="CHEBI:17544"/>
        <dbReference type="ChEBI" id="CHEBI:30616"/>
        <dbReference type="ChEBI" id="CHEBI:43474"/>
        <dbReference type="ChEBI" id="CHEBI:58730"/>
        <dbReference type="ChEBI" id="CHEBI:137981"/>
        <dbReference type="ChEBI" id="CHEBI:456216"/>
        <dbReference type="EC" id="6.3.4.18"/>
    </reaction>
</comment>
<dbReference type="PANTHER" id="PTHR11609">
    <property type="entry name" value="PURINE BIOSYNTHESIS PROTEIN 6/7, PUR6/7"/>
    <property type="match status" value="1"/>
</dbReference>
<protein>
    <recommendedName>
        <fullName evidence="5 6">N5-carboxyaminoimidazole ribonucleotide synthase</fullName>
        <shortName evidence="5 6">N5-CAIR synthase</shortName>
        <ecNumber evidence="5 6">6.3.4.18</ecNumber>
    </recommendedName>
    <alternativeName>
        <fullName evidence="5 6">5-(carboxyamino)imidazole ribonucleotide synthetase</fullName>
    </alternativeName>
</protein>
<keyword evidence="3 5" id="KW-0658">Purine biosynthesis</keyword>
<dbReference type="EC" id="6.3.4.18" evidence="5 6"/>
<feature type="binding site" evidence="5">
    <location>
        <position position="187"/>
    </location>
    <ligand>
        <name>ATP</name>
        <dbReference type="ChEBI" id="CHEBI:30616"/>
    </ligand>
</feature>
<evidence type="ECO:0000259" key="7">
    <source>
        <dbReference type="PROSITE" id="PS50975"/>
    </source>
</evidence>
<feature type="binding site" evidence="5">
    <location>
        <begin position="264"/>
        <end position="265"/>
    </location>
    <ligand>
        <name>ATP</name>
        <dbReference type="ChEBI" id="CHEBI:30616"/>
    </ligand>
</feature>
<dbReference type="FunFam" id="3.40.50.20:FF:000016">
    <property type="entry name" value="N5-carboxyaminoimidazole ribonucleotide synthase"/>
    <property type="match status" value="1"/>
</dbReference>
<dbReference type="HAMAP" id="MF_01928">
    <property type="entry name" value="PurK"/>
    <property type="match status" value="1"/>
</dbReference>
<dbReference type="GO" id="GO:0005829">
    <property type="term" value="C:cytosol"/>
    <property type="evidence" value="ECO:0007669"/>
    <property type="project" value="TreeGrafter"/>
</dbReference>
<organism evidence="8 9">
    <name type="scientific">Sulfuritortus calidifontis</name>
    <dbReference type="NCBI Taxonomy" id="1914471"/>
    <lineage>
        <taxon>Bacteria</taxon>
        <taxon>Pseudomonadati</taxon>
        <taxon>Pseudomonadota</taxon>
        <taxon>Betaproteobacteria</taxon>
        <taxon>Nitrosomonadales</taxon>
        <taxon>Thiobacillaceae</taxon>
        <taxon>Sulfuritortus</taxon>
    </lineage>
</organism>
<dbReference type="Gene3D" id="3.30.1490.20">
    <property type="entry name" value="ATP-grasp fold, A domain"/>
    <property type="match status" value="1"/>
</dbReference>
<dbReference type="FunFam" id="3.30.470.20:FF:000029">
    <property type="entry name" value="N5-carboxyaminoimidazole ribonucleotide synthase"/>
    <property type="match status" value="1"/>
</dbReference>
<comment type="subunit">
    <text evidence="5 6">Homodimer.</text>
</comment>
<evidence type="ECO:0000313" key="9">
    <source>
        <dbReference type="Proteomes" id="UP000295135"/>
    </source>
</evidence>
<feature type="binding site" evidence="5">
    <location>
        <position position="104"/>
    </location>
    <ligand>
        <name>ATP</name>
        <dbReference type="ChEBI" id="CHEBI:30616"/>
    </ligand>
</feature>
<evidence type="ECO:0000256" key="3">
    <source>
        <dbReference type="ARBA" id="ARBA00022755"/>
    </source>
</evidence>
<dbReference type="InterPro" id="IPR016185">
    <property type="entry name" value="PreATP-grasp_dom_sf"/>
</dbReference>
<dbReference type="AlphaFoldDB" id="A0A4R3JXU8"/>
<feature type="domain" description="ATP-grasp" evidence="7">
    <location>
        <begin position="108"/>
        <end position="294"/>
    </location>
</feature>
<dbReference type="SUPFAM" id="SSF51246">
    <property type="entry name" value="Rudiment single hybrid motif"/>
    <property type="match status" value="1"/>
</dbReference>
<gene>
    <name evidence="5 6" type="primary">purK</name>
    <name evidence="8" type="ORF">EDC61_10297</name>
</gene>
<dbReference type="PROSITE" id="PS50975">
    <property type="entry name" value="ATP_GRASP"/>
    <property type="match status" value="1"/>
</dbReference>
<dbReference type="Proteomes" id="UP000295135">
    <property type="component" value="Unassembled WGS sequence"/>
</dbReference>
<dbReference type="RefSeq" id="WP_126458523.1">
    <property type="nucleotide sequence ID" value="NZ_AP018721.1"/>
</dbReference>
<dbReference type="NCBIfam" id="NF004679">
    <property type="entry name" value="PRK06019.1-5"/>
    <property type="match status" value="1"/>
</dbReference>
<evidence type="ECO:0000256" key="4">
    <source>
        <dbReference type="ARBA" id="ARBA00022840"/>
    </source>
</evidence>
<feature type="binding site" evidence="5">
    <location>
        <begin position="179"/>
        <end position="182"/>
    </location>
    <ligand>
        <name>ATP</name>
        <dbReference type="ChEBI" id="CHEBI:30616"/>
    </ligand>
</feature>
<dbReference type="Gene3D" id="3.30.470.20">
    <property type="entry name" value="ATP-grasp fold, B domain"/>
    <property type="match status" value="1"/>
</dbReference>
<dbReference type="PANTHER" id="PTHR11609:SF5">
    <property type="entry name" value="PHOSPHORIBOSYLAMINOIMIDAZOLE CARBOXYLASE"/>
    <property type="match status" value="1"/>
</dbReference>
<comment type="function">
    <text evidence="5">Catalyzes the ATP-dependent conversion of 5-aminoimidazole ribonucleotide (AIR) and HCO(3)(-) to N5-carboxyaminoimidazole ribonucleotide (N5-CAIR).</text>
</comment>
<evidence type="ECO:0000256" key="5">
    <source>
        <dbReference type="HAMAP-Rule" id="MF_01928"/>
    </source>
</evidence>
<dbReference type="OrthoDB" id="9804625at2"/>
<dbReference type="InterPro" id="IPR005875">
    <property type="entry name" value="PurK"/>
</dbReference>
<dbReference type="GO" id="GO:0004638">
    <property type="term" value="F:phosphoribosylaminoimidazole carboxylase activity"/>
    <property type="evidence" value="ECO:0007669"/>
    <property type="project" value="InterPro"/>
</dbReference>
<dbReference type="SUPFAM" id="SSF52440">
    <property type="entry name" value="PreATP-grasp domain"/>
    <property type="match status" value="1"/>
</dbReference>
<evidence type="ECO:0000256" key="6">
    <source>
        <dbReference type="RuleBase" id="RU361200"/>
    </source>
</evidence>
<keyword evidence="2 5" id="KW-0547">Nucleotide-binding</keyword>
<accession>A0A4R3JXU8</accession>
<feature type="binding site" evidence="5">
    <location>
        <position position="210"/>
    </location>
    <ligand>
        <name>ATP</name>
        <dbReference type="ChEBI" id="CHEBI:30616"/>
    </ligand>
</feature>
<dbReference type="InterPro" id="IPR011054">
    <property type="entry name" value="Rudment_hybrid_motif"/>
</dbReference>
<keyword evidence="1 5" id="KW-0436">Ligase</keyword>
<dbReference type="InterPro" id="IPR040686">
    <property type="entry name" value="PurK_C"/>
</dbReference>
<dbReference type="SUPFAM" id="SSF56059">
    <property type="entry name" value="Glutathione synthetase ATP-binding domain-like"/>
    <property type="match status" value="1"/>
</dbReference>
<comment type="function">
    <text evidence="6">Catalyzes the ATP-dependent conversion of 5-aminoimidazole ribonucleotide (AIR) and HCO(3)- to N5-carboxyaminoimidazole ribonucleotide (N5-CAIR).</text>
</comment>
<evidence type="ECO:0000313" key="8">
    <source>
        <dbReference type="EMBL" id="TCS73327.1"/>
    </source>
</evidence>
<evidence type="ECO:0000256" key="1">
    <source>
        <dbReference type="ARBA" id="ARBA00022598"/>
    </source>
</evidence>
<comment type="similarity">
    <text evidence="5 6">Belongs to the PurK/PurT family.</text>
</comment>
<dbReference type="Pfam" id="PF02222">
    <property type="entry name" value="ATP-grasp"/>
    <property type="match status" value="1"/>
</dbReference>
<dbReference type="Pfam" id="PF17769">
    <property type="entry name" value="PurK_C"/>
    <property type="match status" value="1"/>
</dbReference>
<dbReference type="FunFam" id="3.30.1490.20:FF:000015">
    <property type="entry name" value="N5-carboxyaminoimidazole ribonucleotide synthase"/>
    <property type="match status" value="1"/>
</dbReference>
<dbReference type="EMBL" id="SLZY01000002">
    <property type="protein sequence ID" value="TCS73327.1"/>
    <property type="molecule type" value="Genomic_DNA"/>
</dbReference>
<dbReference type="UniPathway" id="UPA00074">
    <property type="reaction ID" value="UER00942"/>
</dbReference>
<name>A0A4R3JXU8_9PROT</name>
<sequence>MLLPGATLGVLGGGQLGRMFAIAARTMGYRVVVLDPDFTSPAGQMADEHLCADYRDPNALQRMAETCDAVTTEWENVPAESLAFLSARCPVAPSPDCLAVAQDRLSEKTRAREFGCETAPFANIEDSGDLVHAWSVIGAPALLKTRRLGYDGKGQVRVNSLDELVAAHEQLGSVPCLLEGFLPLEREVSVVLARNAQGEIAVFPVAENQHRNGILDISIVPARVPEAVAAKARDMASRIAHGLNYVGVLAVEFFVLKDGRIVFNEMAPRPHNSGHYTLDATVCDQFQQQVRALAGLPLGDTRLLSPVVMVNLLGDVWTHGPRWLELLKHPGIHLHLYGKAEARPGRKMGHYNCLAPTVEAALELAMSTRAAIGITD</sequence>
<dbReference type="InterPro" id="IPR013815">
    <property type="entry name" value="ATP_grasp_subdomain_1"/>
</dbReference>
<evidence type="ECO:0000256" key="2">
    <source>
        <dbReference type="ARBA" id="ARBA00022741"/>
    </source>
</evidence>
<dbReference type="Gene3D" id="3.40.50.20">
    <property type="match status" value="1"/>
</dbReference>